<dbReference type="Proteomes" id="UP000673691">
    <property type="component" value="Unassembled WGS sequence"/>
</dbReference>
<dbReference type="PANTHER" id="PTHR11439">
    <property type="entry name" value="GAG-POL-RELATED RETROTRANSPOSON"/>
    <property type="match status" value="1"/>
</dbReference>
<evidence type="ECO:0000313" key="3">
    <source>
        <dbReference type="Proteomes" id="UP000673691"/>
    </source>
</evidence>
<feature type="compositionally biased region" description="Pro residues" evidence="1">
    <location>
        <begin position="178"/>
        <end position="188"/>
    </location>
</feature>
<feature type="region of interest" description="Disordered" evidence="1">
    <location>
        <begin position="72"/>
        <end position="98"/>
    </location>
</feature>
<reference evidence="2 3" key="1">
    <citation type="journal article" name="Sci. Rep.">
        <title>Genome-scale phylogenetic analyses confirm Olpidium as the closest living zoosporic fungus to the non-flagellated, terrestrial fungi.</title>
        <authorList>
            <person name="Chang Y."/>
            <person name="Rochon D."/>
            <person name="Sekimoto S."/>
            <person name="Wang Y."/>
            <person name="Chovatia M."/>
            <person name="Sandor L."/>
            <person name="Salamov A."/>
            <person name="Grigoriev I.V."/>
            <person name="Stajich J.E."/>
            <person name="Spatafora J.W."/>
        </authorList>
    </citation>
    <scope>NUCLEOTIDE SEQUENCE [LARGE SCALE GENOMIC DNA]</scope>
    <source>
        <strain evidence="2">S191</strain>
    </source>
</reference>
<comment type="caution">
    <text evidence="2">The sequence shown here is derived from an EMBL/GenBank/DDBJ whole genome shotgun (WGS) entry which is preliminary data.</text>
</comment>
<dbReference type="CDD" id="cd09272">
    <property type="entry name" value="RNase_HI_RT_Ty1"/>
    <property type="match status" value="1"/>
</dbReference>
<feature type="compositionally biased region" description="Low complexity" evidence="1">
    <location>
        <begin position="155"/>
        <end position="171"/>
    </location>
</feature>
<feature type="region of interest" description="Disordered" evidence="1">
    <location>
        <begin position="141"/>
        <end position="188"/>
    </location>
</feature>
<accession>A0A8H7ZXJ9</accession>
<dbReference type="AlphaFoldDB" id="A0A8H7ZXJ9"/>
<proteinExistence type="predicted"/>
<keyword evidence="3" id="KW-1185">Reference proteome</keyword>
<evidence type="ECO:0000256" key="1">
    <source>
        <dbReference type="SAM" id="MobiDB-lite"/>
    </source>
</evidence>
<dbReference type="PANTHER" id="PTHR11439:SF463">
    <property type="entry name" value="REVERSE TRANSCRIPTASE TY1_COPIA-TYPE DOMAIN-CONTAINING PROTEIN"/>
    <property type="match status" value="1"/>
</dbReference>
<sequence length="368" mass="40190">MLIEGLAADNRHALRSAHIARTNFIPMRSRRIRASLSPEHHNKHTLRLWPPAAPPPPPSAARRAACAASIRSPRRLRRLQPPAAPFAPPASARRAASAAFGRPPRPLCRFHPLAVPPAPPPAARRAACAASSRPPRHLRRLHPLAAPPPPHSAARHATCAASIGSPASPSGHLRRPRPPAAPPAPPPVARRAISAALGRLSRRLHGDTMDLSKDLSTLGSISAHMDSDWACSADRRSITGYVVYYWNSPIMWRSGRQPTSALSSTEAELAAATEGCKELAWLRQIVAATILIPMEQLPAITIYMENRGAENVACDFIRISRRVKHVELKQFYVRHCHDQPMITIIHVPSADNFADGFTKPFCTVQFTE</sequence>
<name>A0A8H7ZXJ9_9FUNG</name>
<gene>
    <name evidence="2" type="ORF">BJ554DRAFT_6694</name>
</gene>
<organism evidence="2 3">
    <name type="scientific">Olpidium bornovanus</name>
    <dbReference type="NCBI Taxonomy" id="278681"/>
    <lineage>
        <taxon>Eukaryota</taxon>
        <taxon>Fungi</taxon>
        <taxon>Fungi incertae sedis</taxon>
        <taxon>Olpidiomycota</taxon>
        <taxon>Olpidiomycotina</taxon>
        <taxon>Olpidiomycetes</taxon>
        <taxon>Olpidiales</taxon>
        <taxon>Olpidiaceae</taxon>
        <taxon>Olpidium</taxon>
    </lineage>
</organism>
<protein>
    <submittedName>
        <fullName evidence="2">Uncharacterized protein</fullName>
    </submittedName>
</protein>
<dbReference type="EMBL" id="JAEFCI010004110">
    <property type="protein sequence ID" value="KAG5461157.1"/>
    <property type="molecule type" value="Genomic_DNA"/>
</dbReference>
<feature type="compositionally biased region" description="Low complexity" evidence="1">
    <location>
        <begin position="89"/>
        <end position="98"/>
    </location>
</feature>
<dbReference type="OrthoDB" id="3344688at2759"/>
<evidence type="ECO:0000313" key="2">
    <source>
        <dbReference type="EMBL" id="KAG5461157.1"/>
    </source>
</evidence>